<dbReference type="AlphaFoldDB" id="A0A3B1B6Y7"/>
<evidence type="ECO:0000313" key="2">
    <source>
        <dbReference type="EMBL" id="VAX09991.1"/>
    </source>
</evidence>
<name>A0A3B1B6Y7_9ZZZZ</name>
<keyword evidence="2" id="KW-0489">Methyltransferase</keyword>
<organism evidence="2">
    <name type="scientific">hydrothermal vent metagenome</name>
    <dbReference type="NCBI Taxonomy" id="652676"/>
    <lineage>
        <taxon>unclassified sequences</taxon>
        <taxon>metagenomes</taxon>
        <taxon>ecological metagenomes</taxon>
    </lineage>
</organism>
<reference evidence="2" key="1">
    <citation type="submission" date="2018-06" db="EMBL/GenBank/DDBJ databases">
        <authorList>
            <person name="Zhirakovskaya E."/>
        </authorList>
    </citation>
    <scope>NUCLEOTIDE SEQUENCE</scope>
</reference>
<dbReference type="EC" id="2.1.1.163" evidence="2"/>
<dbReference type="PANTHER" id="PTHR43591">
    <property type="entry name" value="METHYLTRANSFERASE"/>
    <property type="match status" value="1"/>
</dbReference>
<feature type="domain" description="Methyltransferase" evidence="1">
    <location>
        <begin position="44"/>
        <end position="138"/>
    </location>
</feature>
<evidence type="ECO:0000259" key="1">
    <source>
        <dbReference type="Pfam" id="PF13649"/>
    </source>
</evidence>
<accession>A0A3B1B6Y7</accession>
<dbReference type="InterPro" id="IPR029063">
    <property type="entry name" value="SAM-dependent_MTases_sf"/>
</dbReference>
<dbReference type="Pfam" id="PF13649">
    <property type="entry name" value="Methyltransf_25"/>
    <property type="match status" value="1"/>
</dbReference>
<dbReference type="GO" id="GO:0032259">
    <property type="term" value="P:methylation"/>
    <property type="evidence" value="ECO:0007669"/>
    <property type="project" value="UniProtKB-KW"/>
</dbReference>
<gene>
    <name evidence="2" type="ORF">MNBD_GAMMA25-202</name>
</gene>
<proteinExistence type="predicted"/>
<dbReference type="SUPFAM" id="SSF53335">
    <property type="entry name" value="S-adenosyl-L-methionine-dependent methyltransferases"/>
    <property type="match status" value="1"/>
</dbReference>
<sequence>MDKLFSEFTGNIPENYDHYLGPMFFHRCAEDLAGRINKEPTDNILEIAAGTGIASRYLRDHLPAQTRLTASDLNGDMLRHAEKKFKADENIHFQVADAMDLPFDEQQFDAIACQFGIMFCPDKVQTFKEAHRVLAPAGRLIFSIWDSLEHNPLPRATNEMLADIFDGHAPEFLHLPFSYYDQQQIRHDVEAAGFSDVQFTTLDGECVFAEPHNAALGMITGSPLRLEIEQNNDTNIDHVVDTIATGIKEKFGERDCHVPMRWTVISARRSEN</sequence>
<dbReference type="InterPro" id="IPR041698">
    <property type="entry name" value="Methyltransf_25"/>
</dbReference>
<protein>
    <submittedName>
        <fullName evidence="2">Demethylmenaquinone methyltransferase</fullName>
        <ecNumber evidence="2">2.1.1.163</ecNumber>
    </submittedName>
</protein>
<dbReference type="CDD" id="cd02440">
    <property type="entry name" value="AdoMet_MTases"/>
    <property type="match status" value="1"/>
</dbReference>
<dbReference type="GO" id="GO:0043770">
    <property type="term" value="F:demethylmenaquinone methyltransferase activity"/>
    <property type="evidence" value="ECO:0007669"/>
    <property type="project" value="UniProtKB-EC"/>
</dbReference>
<keyword evidence="2" id="KW-0808">Transferase</keyword>
<dbReference type="Gene3D" id="3.40.50.150">
    <property type="entry name" value="Vaccinia Virus protein VP39"/>
    <property type="match status" value="1"/>
</dbReference>
<dbReference type="EMBL" id="UOFY01000043">
    <property type="protein sequence ID" value="VAX09991.1"/>
    <property type="molecule type" value="Genomic_DNA"/>
</dbReference>